<evidence type="ECO:0000256" key="2">
    <source>
        <dbReference type="ARBA" id="ARBA00022448"/>
    </source>
</evidence>
<dbReference type="InterPro" id="IPR002394">
    <property type="entry name" value="Nicotinic_acetylcholine_rcpt"/>
</dbReference>
<dbReference type="CDD" id="cd18997">
    <property type="entry name" value="LGIC_ECD_nAChR"/>
    <property type="match status" value="1"/>
</dbReference>
<comment type="subcellular location">
    <subcellularLocation>
        <location evidence="14">Synaptic cell membrane</location>
        <topology evidence="14">Multi-pass membrane protein</topology>
    </subcellularLocation>
</comment>
<evidence type="ECO:0000256" key="14">
    <source>
        <dbReference type="ARBA" id="ARBA00034099"/>
    </source>
</evidence>
<dbReference type="NCBIfam" id="TIGR00860">
    <property type="entry name" value="LIC"/>
    <property type="match status" value="1"/>
</dbReference>
<evidence type="ECO:0000259" key="17">
    <source>
        <dbReference type="Pfam" id="PF02931"/>
    </source>
</evidence>
<dbReference type="SUPFAM" id="SSF90112">
    <property type="entry name" value="Neurotransmitter-gated ion-channel transmembrane pore"/>
    <property type="match status" value="1"/>
</dbReference>
<dbReference type="CDD" id="cd19051">
    <property type="entry name" value="LGIC_TM_cation"/>
    <property type="match status" value="1"/>
</dbReference>
<keyword evidence="5 15" id="KW-1133">Transmembrane helix</keyword>
<dbReference type="Gene3D" id="1.20.58.390">
    <property type="entry name" value="Neurotransmitter-gated ion-channel transmembrane domain"/>
    <property type="match status" value="2"/>
</dbReference>
<name>A0AAV2HPH8_LYMST</name>
<keyword evidence="6" id="KW-0770">Synapse</keyword>
<accession>A0AAV2HPH8</accession>
<feature type="signal peptide" evidence="15">
    <location>
        <begin position="1"/>
        <end position="22"/>
    </location>
</feature>
<dbReference type="InterPro" id="IPR006202">
    <property type="entry name" value="Neur_chan_lig-bd"/>
</dbReference>
<evidence type="ECO:0000256" key="15">
    <source>
        <dbReference type="RuleBase" id="RU000687"/>
    </source>
</evidence>
<evidence type="ECO:0000256" key="11">
    <source>
        <dbReference type="ARBA" id="ARBA00023180"/>
    </source>
</evidence>
<keyword evidence="4 15" id="KW-0812">Transmembrane</keyword>
<dbReference type="PROSITE" id="PS00236">
    <property type="entry name" value="NEUROTR_ION_CHANNEL"/>
    <property type="match status" value="1"/>
</dbReference>
<feature type="compositionally biased region" description="Polar residues" evidence="16">
    <location>
        <begin position="446"/>
        <end position="456"/>
    </location>
</feature>
<comment type="caution">
    <text evidence="19">The sequence shown here is derived from an EMBL/GenBank/DDBJ whole genome shotgun (WGS) entry which is preliminary data.</text>
</comment>
<evidence type="ECO:0000313" key="19">
    <source>
        <dbReference type="EMBL" id="CAL1535405.1"/>
    </source>
</evidence>
<feature type="region of interest" description="Disordered" evidence="16">
    <location>
        <begin position="440"/>
        <end position="464"/>
    </location>
</feature>
<dbReference type="GO" id="GO:0004888">
    <property type="term" value="F:transmembrane signaling receptor activity"/>
    <property type="evidence" value="ECO:0007669"/>
    <property type="project" value="InterPro"/>
</dbReference>
<evidence type="ECO:0000256" key="6">
    <source>
        <dbReference type="ARBA" id="ARBA00023018"/>
    </source>
</evidence>
<dbReference type="Proteomes" id="UP001497497">
    <property type="component" value="Unassembled WGS sequence"/>
</dbReference>
<dbReference type="InterPro" id="IPR006201">
    <property type="entry name" value="Neur_channel"/>
</dbReference>
<dbReference type="Pfam" id="PF02932">
    <property type="entry name" value="Neur_chan_memb"/>
    <property type="match status" value="1"/>
</dbReference>
<evidence type="ECO:0000256" key="5">
    <source>
        <dbReference type="ARBA" id="ARBA00022989"/>
    </source>
</evidence>
<gene>
    <name evidence="19" type="ORF">GSLYS_00009365001</name>
</gene>
<evidence type="ECO:0000256" key="4">
    <source>
        <dbReference type="ARBA" id="ARBA00022692"/>
    </source>
</evidence>
<dbReference type="InterPro" id="IPR018000">
    <property type="entry name" value="Neurotransmitter_ion_chnl_CS"/>
</dbReference>
<evidence type="ECO:0000256" key="1">
    <source>
        <dbReference type="ARBA" id="ARBA00009237"/>
    </source>
</evidence>
<keyword evidence="11" id="KW-0325">Glycoprotein</keyword>
<feature type="transmembrane region" description="Helical" evidence="15">
    <location>
        <begin position="507"/>
        <end position="529"/>
    </location>
</feature>
<feature type="domain" description="Neurotransmitter-gated ion-channel transmembrane" evidence="18">
    <location>
        <begin position="264"/>
        <end position="523"/>
    </location>
</feature>
<sequence length="538" mass="61618">MVDMMTFPVCALLLAVFRETMANNNNNNNNNNNVRYPYNYGDDPSIVLTDEQRLLKALTTNYDPAVRPVYNSKQAVLIKLGITLTQIIDVDEKNQVLTTNIWLDQEWTDEKLKWNVSDYNNITVLRMPCDFLWLPDIVLYNSVDNHNKGYMKSLAMVHSDGTVFWPPIVRMRSSCKMDITYFPFDDQLCGLKLGSWAYDGHQVDVTNRSDNVDLSNYVDNGEWELLGTKVIRRVKFYTCCPEPYMDVTFYIMIRRRVLYYFLNVIIPCMLLSSLSLTGFLLPPDSGEKVTLGLTVLLAFSVFMLLVAENMPPTSEYIPLIGIYLTVIMAMSALSVALSVFVLNCHHRGTNMRRPPRIVRKLARVFAKCFCMRIMYINSKNANNNNSRQHYTEDVFDTSTSKHTHFQRMTAHASKINHFVPKPSSSVTQETFAVKVETPEPGCNGSFEGSTTTSHPGSTRRGRESKKSLMEAQILHYMKAVLEAYDKSHGERTAVLEWQEVARVLDKFFFWIFVVITSLTTVFLLLLSPITKSVQFPDE</sequence>
<keyword evidence="9" id="KW-1015">Disulfide bond</keyword>
<keyword evidence="13 15" id="KW-0407">Ion channel</keyword>
<organism evidence="19 20">
    <name type="scientific">Lymnaea stagnalis</name>
    <name type="common">Great pond snail</name>
    <name type="synonym">Helix stagnalis</name>
    <dbReference type="NCBI Taxonomy" id="6523"/>
    <lineage>
        <taxon>Eukaryota</taxon>
        <taxon>Metazoa</taxon>
        <taxon>Spiralia</taxon>
        <taxon>Lophotrochozoa</taxon>
        <taxon>Mollusca</taxon>
        <taxon>Gastropoda</taxon>
        <taxon>Heterobranchia</taxon>
        <taxon>Euthyneura</taxon>
        <taxon>Panpulmonata</taxon>
        <taxon>Hygrophila</taxon>
        <taxon>Lymnaeoidea</taxon>
        <taxon>Lymnaeidae</taxon>
        <taxon>Lymnaea</taxon>
    </lineage>
</organism>
<feature type="chain" id="PRO_5043086178" evidence="15">
    <location>
        <begin position="23"/>
        <end position="538"/>
    </location>
</feature>
<evidence type="ECO:0000256" key="12">
    <source>
        <dbReference type="ARBA" id="ARBA00023286"/>
    </source>
</evidence>
<evidence type="ECO:0000256" key="10">
    <source>
        <dbReference type="ARBA" id="ARBA00023170"/>
    </source>
</evidence>
<dbReference type="FunFam" id="2.70.170.10:FF:000016">
    <property type="entry name" value="Nicotinic acetylcholine receptor subunit"/>
    <property type="match status" value="1"/>
</dbReference>
<feature type="transmembrane region" description="Helical" evidence="15">
    <location>
        <begin position="319"/>
        <end position="343"/>
    </location>
</feature>
<dbReference type="InterPro" id="IPR036719">
    <property type="entry name" value="Neuro-gated_channel_TM_sf"/>
</dbReference>
<dbReference type="InterPro" id="IPR038050">
    <property type="entry name" value="Neuro_actylchol_rec"/>
</dbReference>
<keyword evidence="15" id="KW-0732">Signal</keyword>
<evidence type="ECO:0000256" key="8">
    <source>
        <dbReference type="ARBA" id="ARBA00023136"/>
    </source>
</evidence>
<dbReference type="AlphaFoldDB" id="A0AAV2HPH8"/>
<dbReference type="PRINTS" id="PR00252">
    <property type="entry name" value="NRIONCHANNEL"/>
</dbReference>
<dbReference type="GO" id="GO:0022848">
    <property type="term" value="F:acetylcholine-gated monoatomic cation-selective channel activity"/>
    <property type="evidence" value="ECO:0007669"/>
    <property type="project" value="InterPro"/>
</dbReference>
<dbReference type="InterPro" id="IPR006029">
    <property type="entry name" value="Neurotrans-gated_channel_TM"/>
</dbReference>
<evidence type="ECO:0000256" key="13">
    <source>
        <dbReference type="ARBA" id="ARBA00023303"/>
    </source>
</evidence>
<feature type="domain" description="Neurotransmitter-gated ion-channel ligand-binding" evidence="17">
    <location>
        <begin position="51"/>
        <end position="257"/>
    </location>
</feature>
<keyword evidence="8 15" id="KW-0472">Membrane</keyword>
<evidence type="ECO:0000256" key="7">
    <source>
        <dbReference type="ARBA" id="ARBA00023065"/>
    </source>
</evidence>
<keyword evidence="3" id="KW-1003">Cell membrane</keyword>
<protein>
    <submittedName>
        <fullName evidence="19">Uncharacterized protein</fullName>
    </submittedName>
</protein>
<feature type="transmembrane region" description="Helical" evidence="15">
    <location>
        <begin position="289"/>
        <end position="307"/>
    </location>
</feature>
<evidence type="ECO:0000259" key="18">
    <source>
        <dbReference type="Pfam" id="PF02932"/>
    </source>
</evidence>
<dbReference type="PRINTS" id="PR00254">
    <property type="entry name" value="NICOTINICR"/>
</dbReference>
<dbReference type="FunFam" id="1.20.58.390:FF:000073">
    <property type="entry name" value="Neuronal acetylcholine receptor subunit alpha-9-II"/>
    <property type="match status" value="1"/>
</dbReference>
<keyword evidence="2 15" id="KW-0813">Transport</keyword>
<keyword evidence="12" id="KW-1071">Ligand-gated ion channel</keyword>
<dbReference type="InterPro" id="IPR036734">
    <property type="entry name" value="Neur_chan_lig-bd_sf"/>
</dbReference>
<comment type="similarity">
    <text evidence="1">Belongs to the ligand-gated ion channel (TC 1.A.9) family. Acetylcholine receptor (TC 1.A.9.1) subfamily.</text>
</comment>
<keyword evidence="10" id="KW-0675">Receptor</keyword>
<dbReference type="PANTHER" id="PTHR18945">
    <property type="entry name" value="NEUROTRANSMITTER GATED ION CHANNEL"/>
    <property type="match status" value="1"/>
</dbReference>
<dbReference type="GO" id="GO:0045211">
    <property type="term" value="C:postsynaptic membrane"/>
    <property type="evidence" value="ECO:0007669"/>
    <property type="project" value="InterPro"/>
</dbReference>
<dbReference type="Gene3D" id="2.70.170.10">
    <property type="entry name" value="Neurotransmitter-gated ion-channel ligand-binding domain"/>
    <property type="match status" value="1"/>
</dbReference>
<feature type="transmembrane region" description="Helical" evidence="15">
    <location>
        <begin position="257"/>
        <end position="282"/>
    </location>
</feature>
<keyword evidence="7 15" id="KW-0406">Ion transport</keyword>
<evidence type="ECO:0000256" key="9">
    <source>
        <dbReference type="ARBA" id="ARBA00023157"/>
    </source>
</evidence>
<keyword evidence="20" id="KW-1185">Reference proteome</keyword>
<reference evidence="19 20" key="1">
    <citation type="submission" date="2024-04" db="EMBL/GenBank/DDBJ databases">
        <authorList>
            <consortium name="Genoscope - CEA"/>
            <person name="William W."/>
        </authorList>
    </citation>
    <scope>NUCLEOTIDE SEQUENCE [LARGE SCALE GENOMIC DNA]</scope>
</reference>
<evidence type="ECO:0000256" key="16">
    <source>
        <dbReference type="SAM" id="MobiDB-lite"/>
    </source>
</evidence>
<proteinExistence type="inferred from homology"/>
<evidence type="ECO:0000313" key="20">
    <source>
        <dbReference type="Proteomes" id="UP001497497"/>
    </source>
</evidence>
<dbReference type="SUPFAM" id="SSF63712">
    <property type="entry name" value="Nicotinic receptor ligand binding domain-like"/>
    <property type="match status" value="1"/>
</dbReference>
<evidence type="ECO:0000256" key="3">
    <source>
        <dbReference type="ARBA" id="ARBA00022475"/>
    </source>
</evidence>
<dbReference type="EMBL" id="CAXITT010000201">
    <property type="protein sequence ID" value="CAL1535405.1"/>
    <property type="molecule type" value="Genomic_DNA"/>
</dbReference>
<dbReference type="Pfam" id="PF02931">
    <property type="entry name" value="Neur_chan_LBD"/>
    <property type="match status" value="1"/>
</dbReference>